<dbReference type="InterPro" id="IPR043128">
    <property type="entry name" value="Rev_trsase/Diguanyl_cyclase"/>
</dbReference>
<feature type="domain" description="EAL" evidence="4">
    <location>
        <begin position="1001"/>
        <end position="1255"/>
    </location>
</feature>
<dbReference type="Gene3D" id="3.20.20.450">
    <property type="entry name" value="EAL domain"/>
    <property type="match status" value="1"/>
</dbReference>
<evidence type="ECO:0000259" key="4">
    <source>
        <dbReference type="PROSITE" id="PS50883"/>
    </source>
</evidence>
<dbReference type="InterPro" id="IPR029787">
    <property type="entry name" value="Nucleotide_cyclase"/>
</dbReference>
<dbReference type="SUPFAM" id="SSF55073">
    <property type="entry name" value="Nucleotide cyclase"/>
    <property type="match status" value="1"/>
</dbReference>
<feature type="transmembrane region" description="Helical" evidence="1">
    <location>
        <begin position="12"/>
        <end position="31"/>
    </location>
</feature>
<dbReference type="Pfam" id="PF13185">
    <property type="entry name" value="GAF_2"/>
    <property type="match status" value="1"/>
</dbReference>
<dbReference type="RefSeq" id="WP_168055026.1">
    <property type="nucleotide sequence ID" value="NZ_JAAOZT010000006.1"/>
</dbReference>
<dbReference type="InterPro" id="IPR052155">
    <property type="entry name" value="Biofilm_reg_signaling"/>
</dbReference>
<dbReference type="InterPro" id="IPR003018">
    <property type="entry name" value="GAF"/>
</dbReference>
<dbReference type="PROSITE" id="PS50887">
    <property type="entry name" value="GGDEF"/>
    <property type="match status" value="1"/>
</dbReference>
<dbReference type="InterPro" id="IPR000160">
    <property type="entry name" value="GGDEF_dom"/>
</dbReference>
<dbReference type="CDD" id="cd01949">
    <property type="entry name" value="GGDEF"/>
    <property type="match status" value="1"/>
</dbReference>
<comment type="caution">
    <text evidence="6">The sequence shown here is derived from an EMBL/GenBank/DDBJ whole genome shotgun (WGS) entry which is preliminary data.</text>
</comment>
<dbReference type="PANTHER" id="PTHR44757">
    <property type="entry name" value="DIGUANYLATE CYCLASE DGCP"/>
    <property type="match status" value="1"/>
</dbReference>
<gene>
    <name evidence="6" type="ORF">HNR39_001220</name>
</gene>
<evidence type="ECO:0000313" key="6">
    <source>
        <dbReference type="EMBL" id="MBB5199393.1"/>
    </source>
</evidence>
<evidence type="ECO:0000259" key="2">
    <source>
        <dbReference type="PROSITE" id="PS50112"/>
    </source>
</evidence>
<dbReference type="InterPro" id="IPR035965">
    <property type="entry name" value="PAS-like_dom_sf"/>
</dbReference>
<proteinExistence type="predicted"/>
<dbReference type="Proteomes" id="UP000571084">
    <property type="component" value="Unassembled WGS sequence"/>
</dbReference>
<feature type="domain" description="GGDEF" evidence="5">
    <location>
        <begin position="854"/>
        <end position="992"/>
    </location>
</feature>
<dbReference type="Pfam" id="PF08447">
    <property type="entry name" value="PAS_3"/>
    <property type="match status" value="1"/>
</dbReference>
<dbReference type="SMART" id="SM00267">
    <property type="entry name" value="GGDEF"/>
    <property type="match status" value="1"/>
</dbReference>
<keyword evidence="1" id="KW-1133">Transmembrane helix</keyword>
<accession>A0A840RNQ3</accession>
<dbReference type="FunFam" id="3.20.20.450:FF:000001">
    <property type="entry name" value="Cyclic di-GMP phosphodiesterase yahA"/>
    <property type="match status" value="1"/>
</dbReference>
<dbReference type="EMBL" id="JACHHQ010000002">
    <property type="protein sequence ID" value="MBB5199393.1"/>
    <property type="molecule type" value="Genomic_DNA"/>
</dbReference>
<dbReference type="InterPro" id="IPR013655">
    <property type="entry name" value="PAS_fold_3"/>
</dbReference>
<reference evidence="6 7" key="1">
    <citation type="submission" date="2020-08" db="EMBL/GenBank/DDBJ databases">
        <title>Genomic Encyclopedia of Type Strains, Phase IV (KMG-IV): sequencing the most valuable type-strain genomes for metagenomic binning, comparative biology and taxonomic classification.</title>
        <authorList>
            <person name="Goeker M."/>
        </authorList>
    </citation>
    <scope>NUCLEOTIDE SEQUENCE [LARGE SCALE GENOMIC DNA]</scope>
    <source>
        <strain evidence="6 7">DSM 23240</strain>
    </source>
</reference>
<dbReference type="NCBIfam" id="TIGR00229">
    <property type="entry name" value="sensory_box"/>
    <property type="match status" value="2"/>
</dbReference>
<evidence type="ECO:0000259" key="3">
    <source>
        <dbReference type="PROSITE" id="PS50113"/>
    </source>
</evidence>
<dbReference type="InterPro" id="IPR001633">
    <property type="entry name" value="EAL_dom"/>
</dbReference>
<dbReference type="InterPro" id="IPR000700">
    <property type="entry name" value="PAS-assoc_C"/>
</dbReference>
<organism evidence="6 7">
    <name type="scientific">Glaciimonas immobilis</name>
    <dbReference type="NCBI Taxonomy" id="728004"/>
    <lineage>
        <taxon>Bacteria</taxon>
        <taxon>Pseudomonadati</taxon>
        <taxon>Pseudomonadota</taxon>
        <taxon>Betaproteobacteria</taxon>
        <taxon>Burkholderiales</taxon>
        <taxon>Oxalobacteraceae</taxon>
        <taxon>Glaciimonas</taxon>
    </lineage>
</organism>
<dbReference type="AlphaFoldDB" id="A0A840RNQ3"/>
<keyword evidence="1" id="KW-0472">Membrane</keyword>
<dbReference type="SMART" id="SM00086">
    <property type="entry name" value="PAC"/>
    <property type="match status" value="2"/>
</dbReference>
<dbReference type="Pfam" id="PF00990">
    <property type="entry name" value="GGDEF"/>
    <property type="match status" value="1"/>
</dbReference>
<evidence type="ECO:0000256" key="1">
    <source>
        <dbReference type="SAM" id="Phobius"/>
    </source>
</evidence>
<dbReference type="SMART" id="SM00052">
    <property type="entry name" value="EAL"/>
    <property type="match status" value="1"/>
</dbReference>
<dbReference type="SUPFAM" id="SSF55785">
    <property type="entry name" value="PYP-like sensor domain (PAS domain)"/>
    <property type="match status" value="2"/>
</dbReference>
<name>A0A840RNQ3_9BURK</name>
<dbReference type="SUPFAM" id="SSF141868">
    <property type="entry name" value="EAL domain-like"/>
    <property type="match status" value="1"/>
</dbReference>
<keyword evidence="7" id="KW-1185">Reference proteome</keyword>
<sequence length="1263" mass="141546">MNIYANWRWLKVIFPFLSTVILLLLGVLYSMDVLSSMHAFTEAERSYSKAQKQAVLKLVEYAASHDERDYQQFLFWIAVPVGDRTARLALNTIPPNLSAARQGLLKGRNHEDDIEGLIRLYRNFSHITYIRKIIAIWEKGDEYIAELETVANRMHGEYVSRRFDPATQEARLVHIKQIDIHLNLLEEAFSFNSERGARDFQHIFMLVMLVITLILTVFVAFILRRKWLKTEKIANILRISEERLDLAMRGTSDGLWDWDIQAKSVYYSPRFKELIEQDGEKLLYTPNNFVQYIHPGDVDLARVAMNNYLRDSTSFDIEFRIVTRTGKLRWIRSRAQSALDSVGTPLRLAGSITDITERKMASLELLRTNRALQMLSRCSEAVNRTENEYDLLLQVCRTAVDVGGYLLAWVGFAQDDEARTITYAAMASDHGEIAPAEIKSNVSKDSCPALQAIHSGAPVIVSGRELDIQFLSCLSDLQRENCYGAICLPLRDKGSTFGVLVLYSGDALSVSNDETKLLQELADDLAFGIVSIRLQEEKRQIQTAVLNIAVGVSASNGTAFFEQLATNMTEALGGSAGFVARFLPGEPISMRTIAVVMDGLIINNFDCILEGSPGEKLITVDSFVVSEKAFMDFSHSPFLRVLNVQAYVGRRLFNSKGDPIGLLVVLFTEALKKANFITNTLQIFAARAASEMERQETDTRILDQASLLDKAQDAIIVSGINENILFWNKSAERLYGWTQEEALNSTINFLSDKPESFHAATKSVIELGEWSGEITKRRKDGSILTVESRWTLVRGDDGHPLSVLAIDTDITQRKAAEREIQHLAYYDPLTLLPNRALLIDRLHKALLLGCHVQHSGALLFIDLDNFKTINDTLGHSTGDLLLQQVAQRLASIASLNDTVARFGGDEFVVMLLELDTNPTQACIQVKIIAEKILSILSHPYEIAGLEHHSTSSIGITLFCDDRDPVSELLKRADLAMYEAKKGGRNAMRFFDPEMETALIVRAALEADLRQALRRDEFFVCYQPQINNNGQIIGAEALVRWQHPRLGIISPADFIPLAEETGLIMPLGKWVLETASAQLAAWASHMETSELTIAVNVSVRQFRHPDFVAQIKSVLHFRGANPRRLKLELTESLMVDNMEETIAKMIELKSEGITLSLDDFGTGYSSLTYLKRLPLDQLKIDRSFVKDVLIDPNDASIARTIIALGKSLGLEVVAEGVETDAQRSFLAQQGCDAYQGYYFSCPIQIKKLEAFIHDNLCIANVSDP</sequence>
<dbReference type="CDD" id="cd00130">
    <property type="entry name" value="PAS"/>
    <property type="match status" value="2"/>
</dbReference>
<keyword evidence="1" id="KW-0812">Transmembrane</keyword>
<dbReference type="Pfam" id="PF00989">
    <property type="entry name" value="PAS"/>
    <property type="match status" value="1"/>
</dbReference>
<dbReference type="InterPro" id="IPR029016">
    <property type="entry name" value="GAF-like_dom_sf"/>
</dbReference>
<evidence type="ECO:0000259" key="5">
    <source>
        <dbReference type="PROSITE" id="PS50887"/>
    </source>
</evidence>
<feature type="domain" description="PAC" evidence="3">
    <location>
        <begin position="770"/>
        <end position="822"/>
    </location>
</feature>
<feature type="domain" description="PAS" evidence="2">
    <location>
        <begin position="240"/>
        <end position="312"/>
    </location>
</feature>
<dbReference type="GO" id="GO:0006355">
    <property type="term" value="P:regulation of DNA-templated transcription"/>
    <property type="evidence" value="ECO:0007669"/>
    <property type="project" value="InterPro"/>
</dbReference>
<dbReference type="InterPro" id="IPR013767">
    <property type="entry name" value="PAS_fold"/>
</dbReference>
<evidence type="ECO:0000313" key="7">
    <source>
        <dbReference type="Proteomes" id="UP000571084"/>
    </source>
</evidence>
<dbReference type="PROSITE" id="PS50113">
    <property type="entry name" value="PAC"/>
    <property type="match status" value="2"/>
</dbReference>
<dbReference type="PROSITE" id="PS50883">
    <property type="entry name" value="EAL"/>
    <property type="match status" value="1"/>
</dbReference>
<feature type="domain" description="PAC" evidence="3">
    <location>
        <begin position="315"/>
        <end position="367"/>
    </location>
</feature>
<protein>
    <submittedName>
        <fullName evidence="6">Diguanylate cyclase (GGDEF)-like protein/PAS domain S-box-containing protein</fullName>
    </submittedName>
</protein>
<dbReference type="CDD" id="cd01948">
    <property type="entry name" value="EAL"/>
    <property type="match status" value="1"/>
</dbReference>
<feature type="transmembrane region" description="Helical" evidence="1">
    <location>
        <begin position="203"/>
        <end position="223"/>
    </location>
</feature>
<feature type="domain" description="PAS" evidence="2">
    <location>
        <begin position="707"/>
        <end position="744"/>
    </location>
</feature>
<dbReference type="InterPro" id="IPR001610">
    <property type="entry name" value="PAC"/>
</dbReference>
<dbReference type="SUPFAM" id="SSF55781">
    <property type="entry name" value="GAF domain-like"/>
    <property type="match status" value="1"/>
</dbReference>
<dbReference type="InterPro" id="IPR000014">
    <property type="entry name" value="PAS"/>
</dbReference>
<dbReference type="Gene3D" id="3.30.70.270">
    <property type="match status" value="1"/>
</dbReference>
<dbReference type="SMART" id="SM00091">
    <property type="entry name" value="PAS"/>
    <property type="match status" value="2"/>
</dbReference>
<dbReference type="Gene3D" id="3.30.450.40">
    <property type="match status" value="1"/>
</dbReference>
<dbReference type="NCBIfam" id="TIGR00254">
    <property type="entry name" value="GGDEF"/>
    <property type="match status" value="1"/>
</dbReference>
<dbReference type="Gene3D" id="3.30.450.20">
    <property type="entry name" value="PAS domain"/>
    <property type="match status" value="2"/>
</dbReference>
<dbReference type="PROSITE" id="PS50112">
    <property type="entry name" value="PAS"/>
    <property type="match status" value="2"/>
</dbReference>
<dbReference type="Pfam" id="PF00563">
    <property type="entry name" value="EAL"/>
    <property type="match status" value="1"/>
</dbReference>
<dbReference type="PANTHER" id="PTHR44757:SF2">
    <property type="entry name" value="BIOFILM ARCHITECTURE MAINTENANCE PROTEIN MBAA"/>
    <property type="match status" value="1"/>
</dbReference>
<dbReference type="InterPro" id="IPR035919">
    <property type="entry name" value="EAL_sf"/>
</dbReference>